<dbReference type="EMBL" id="UYRV01004506">
    <property type="protein sequence ID" value="VDK51571.1"/>
    <property type="molecule type" value="Genomic_DNA"/>
</dbReference>
<reference evidence="2 3" key="1">
    <citation type="submission" date="2018-11" db="EMBL/GenBank/DDBJ databases">
        <authorList>
            <consortium name="Pathogen Informatics"/>
        </authorList>
    </citation>
    <scope>NUCLEOTIDE SEQUENCE [LARGE SCALE GENOMIC DNA]</scope>
</reference>
<keyword evidence="3" id="KW-1185">Reference proteome</keyword>
<keyword evidence="1" id="KW-0732">Signal</keyword>
<proteinExistence type="predicted"/>
<feature type="signal peptide" evidence="1">
    <location>
        <begin position="1"/>
        <end position="19"/>
    </location>
</feature>
<organism evidence="2 3">
    <name type="scientific">Cylicostephanus goldi</name>
    <name type="common">Nematode worm</name>
    <dbReference type="NCBI Taxonomy" id="71465"/>
    <lineage>
        <taxon>Eukaryota</taxon>
        <taxon>Metazoa</taxon>
        <taxon>Ecdysozoa</taxon>
        <taxon>Nematoda</taxon>
        <taxon>Chromadorea</taxon>
        <taxon>Rhabditida</taxon>
        <taxon>Rhabditina</taxon>
        <taxon>Rhabditomorpha</taxon>
        <taxon>Strongyloidea</taxon>
        <taxon>Strongylidae</taxon>
        <taxon>Cylicostephanus</taxon>
    </lineage>
</organism>
<accession>A0A3P6SAN8</accession>
<feature type="chain" id="PRO_5018223732" evidence="1">
    <location>
        <begin position="20"/>
        <end position="114"/>
    </location>
</feature>
<dbReference type="OrthoDB" id="10472913at2759"/>
<dbReference type="Proteomes" id="UP000271889">
    <property type="component" value="Unassembled WGS sequence"/>
</dbReference>
<name>A0A3P6SAN8_CYLGO</name>
<protein>
    <submittedName>
        <fullName evidence="2">Uncharacterized protein</fullName>
    </submittedName>
</protein>
<evidence type="ECO:0000256" key="1">
    <source>
        <dbReference type="SAM" id="SignalP"/>
    </source>
</evidence>
<dbReference type="AlphaFoldDB" id="A0A3P6SAN8"/>
<sequence>MVLYVLFLLLTALFSRGVGNFIDCYDELRERQLDEKYRDILIAALRADNAWMSYNCTFEKYARLELRNKRFRVPPDVNFTIRYMRDRVESVERFLRDGVEKFRLRKKKVTFRKR</sequence>
<evidence type="ECO:0000313" key="3">
    <source>
        <dbReference type="Proteomes" id="UP000271889"/>
    </source>
</evidence>
<evidence type="ECO:0000313" key="2">
    <source>
        <dbReference type="EMBL" id="VDK51571.1"/>
    </source>
</evidence>
<gene>
    <name evidence="2" type="ORF">CGOC_LOCUS2109</name>
</gene>